<comment type="similarity">
    <text evidence="2">Belongs to the SusD family.</text>
</comment>
<evidence type="ECO:0000256" key="3">
    <source>
        <dbReference type="ARBA" id="ARBA00022729"/>
    </source>
</evidence>
<evidence type="ECO:0000256" key="4">
    <source>
        <dbReference type="ARBA" id="ARBA00023136"/>
    </source>
</evidence>
<dbReference type="RefSeq" id="WP_120174606.1">
    <property type="nucleotide sequence ID" value="NZ_AP018049.1"/>
</dbReference>
<sequence length="529" mass="59457">MKKLLSYITAAALSLSLTGCMDIEPVSTITDANYWKNPDQVQAFNQGLSSWMRSYADKYIVWGEMRSNIYSGTSFSGEAPQGYDRLWNNTLEKSNAVVGNYGGLYTGINQINLMIDKVSEAGYLTDAEKTNYLAGAYGMRAFLYFQLLRTYGDVIVYLQHTEGKTINLDKVARKQDAAADVMKQIKADILASETAYNNNYKFTNGRTYWSLAATKMLKGEVYLWSGKQMGGGTADYQTALTAYQDVQNNADVSLLDNFEDVFAYDNKENKEIIYALHNRENETSLWGGLYTSLVMNKQNVGAYRLHNDAGQAIQFSESPNLNLRLGSGVMRFPLDKRLWTKLYTNDNDKRKKASLADVYQASDGSYVGNICNKFRGTLIAGSAATSWYDDQPIYRFAECLLGIAEAKAFLGQDPSTEINQVRRRAYGATYFNAHTEVQYPNDVSTGGSTALTNFYTDNPFVGGDEDPIEAILKERMREFLFEGKRWHDIRLVDKATKYSTASADRLLWPIDETTKSTNAELKQTPGYED</sequence>
<dbReference type="Gene3D" id="1.25.40.390">
    <property type="match status" value="1"/>
</dbReference>
<dbReference type="SUPFAM" id="SSF48452">
    <property type="entry name" value="TPR-like"/>
    <property type="match status" value="1"/>
</dbReference>
<keyword evidence="3 6" id="KW-0732">Signal</keyword>
<dbReference type="EMBL" id="AP018049">
    <property type="protein sequence ID" value="BBA28409.1"/>
    <property type="molecule type" value="Genomic_DNA"/>
</dbReference>
<protein>
    <submittedName>
        <fullName evidence="8">Membrane protein</fullName>
    </submittedName>
</protein>
<organism evidence="8 9">
    <name type="scientific">Prevotella melaninogenica</name>
    <dbReference type="NCBI Taxonomy" id="28132"/>
    <lineage>
        <taxon>Bacteria</taxon>
        <taxon>Pseudomonadati</taxon>
        <taxon>Bacteroidota</taxon>
        <taxon>Bacteroidia</taxon>
        <taxon>Bacteroidales</taxon>
        <taxon>Prevotellaceae</taxon>
        <taxon>Prevotella</taxon>
    </lineage>
</organism>
<dbReference type="AlphaFoldDB" id="A0A250KFI8"/>
<dbReference type="PROSITE" id="PS51257">
    <property type="entry name" value="PROKAR_LIPOPROTEIN"/>
    <property type="match status" value="1"/>
</dbReference>
<evidence type="ECO:0000256" key="2">
    <source>
        <dbReference type="ARBA" id="ARBA00006275"/>
    </source>
</evidence>
<evidence type="ECO:0000313" key="8">
    <source>
        <dbReference type="EMBL" id="BBA28409.1"/>
    </source>
</evidence>
<keyword evidence="4" id="KW-0472">Membrane</keyword>
<comment type="subcellular location">
    <subcellularLocation>
        <location evidence="1">Cell outer membrane</location>
    </subcellularLocation>
</comment>
<feature type="signal peptide" evidence="6">
    <location>
        <begin position="1"/>
        <end position="21"/>
    </location>
</feature>
<dbReference type="OrthoDB" id="1016139at2"/>
<dbReference type="Proteomes" id="UP000267517">
    <property type="component" value="Chromosome I"/>
</dbReference>
<evidence type="ECO:0000256" key="6">
    <source>
        <dbReference type="SAM" id="SignalP"/>
    </source>
</evidence>
<reference evidence="8 9" key="1">
    <citation type="submission" date="2017-05" db="EMBL/GenBank/DDBJ databases">
        <title>whole genome sequence of Prevotella melaninogenica GAI 07411.</title>
        <authorList>
            <person name="Kondo Y."/>
            <person name="Hoshino T."/>
        </authorList>
    </citation>
    <scope>NUCLEOTIDE SEQUENCE [LARGE SCALE GENOMIC DNA]</scope>
    <source>
        <strain evidence="8 9">GAI 07411</strain>
    </source>
</reference>
<feature type="domain" description="RagB/SusD" evidence="7">
    <location>
        <begin position="198"/>
        <end position="490"/>
    </location>
</feature>
<evidence type="ECO:0000313" key="9">
    <source>
        <dbReference type="Proteomes" id="UP000267517"/>
    </source>
</evidence>
<name>A0A250KFI8_9BACT</name>
<accession>A0A250KFI8</accession>
<gene>
    <name evidence="8" type="ORF">PMEL1_00306</name>
</gene>
<dbReference type="InterPro" id="IPR011990">
    <property type="entry name" value="TPR-like_helical_dom_sf"/>
</dbReference>
<evidence type="ECO:0000256" key="5">
    <source>
        <dbReference type="ARBA" id="ARBA00023237"/>
    </source>
</evidence>
<evidence type="ECO:0000256" key="1">
    <source>
        <dbReference type="ARBA" id="ARBA00004442"/>
    </source>
</evidence>
<dbReference type="Pfam" id="PF07980">
    <property type="entry name" value="SusD_RagB"/>
    <property type="match status" value="1"/>
</dbReference>
<keyword evidence="5" id="KW-0998">Cell outer membrane</keyword>
<proteinExistence type="inferred from homology"/>
<dbReference type="GO" id="GO:0009279">
    <property type="term" value="C:cell outer membrane"/>
    <property type="evidence" value="ECO:0007669"/>
    <property type="project" value="UniProtKB-SubCell"/>
</dbReference>
<feature type="chain" id="PRO_5012309751" evidence="6">
    <location>
        <begin position="22"/>
        <end position="529"/>
    </location>
</feature>
<evidence type="ECO:0000259" key="7">
    <source>
        <dbReference type="Pfam" id="PF07980"/>
    </source>
</evidence>
<dbReference type="InterPro" id="IPR012944">
    <property type="entry name" value="SusD_RagB_dom"/>
</dbReference>
<dbReference type="NCBIfam" id="NF033072">
    <property type="entry name" value="NanU"/>
    <property type="match status" value="1"/>
</dbReference>